<reference evidence="2 3" key="1">
    <citation type="journal article" date="2024" name="J. Plant Pathol.">
        <title>Sequence and assembly of the genome of Seiridium unicorne, isolate CBS 538.82, causal agent of cypress canker disease.</title>
        <authorList>
            <person name="Scali E."/>
            <person name="Rocca G.D."/>
            <person name="Danti R."/>
            <person name="Garbelotto M."/>
            <person name="Barberini S."/>
            <person name="Baroncelli R."/>
            <person name="Emiliani G."/>
        </authorList>
    </citation>
    <scope>NUCLEOTIDE SEQUENCE [LARGE SCALE GENOMIC DNA]</scope>
    <source>
        <strain evidence="2 3">BM-138-508</strain>
    </source>
</reference>
<keyword evidence="1" id="KW-0732">Signal</keyword>
<evidence type="ECO:0000313" key="3">
    <source>
        <dbReference type="Proteomes" id="UP001408356"/>
    </source>
</evidence>
<feature type="signal peptide" evidence="1">
    <location>
        <begin position="1"/>
        <end position="20"/>
    </location>
</feature>
<accession>A0ABR2V4A1</accession>
<gene>
    <name evidence="2" type="ORF">SUNI508_05813</name>
</gene>
<dbReference type="Proteomes" id="UP001408356">
    <property type="component" value="Unassembled WGS sequence"/>
</dbReference>
<proteinExistence type="predicted"/>
<evidence type="ECO:0000256" key="1">
    <source>
        <dbReference type="SAM" id="SignalP"/>
    </source>
</evidence>
<organism evidence="2 3">
    <name type="scientific">Seiridium unicorne</name>
    <dbReference type="NCBI Taxonomy" id="138068"/>
    <lineage>
        <taxon>Eukaryota</taxon>
        <taxon>Fungi</taxon>
        <taxon>Dikarya</taxon>
        <taxon>Ascomycota</taxon>
        <taxon>Pezizomycotina</taxon>
        <taxon>Sordariomycetes</taxon>
        <taxon>Xylariomycetidae</taxon>
        <taxon>Amphisphaeriales</taxon>
        <taxon>Sporocadaceae</taxon>
        <taxon>Seiridium</taxon>
    </lineage>
</organism>
<dbReference type="EMBL" id="JARVKF010000190">
    <property type="protein sequence ID" value="KAK9421275.1"/>
    <property type="molecule type" value="Genomic_DNA"/>
</dbReference>
<protein>
    <submittedName>
        <fullName evidence="2">Uncharacterized protein</fullName>
    </submittedName>
</protein>
<feature type="chain" id="PRO_5046499678" evidence="1">
    <location>
        <begin position="21"/>
        <end position="230"/>
    </location>
</feature>
<comment type="caution">
    <text evidence="2">The sequence shown here is derived from an EMBL/GenBank/DDBJ whole genome shotgun (WGS) entry which is preliminary data.</text>
</comment>
<name>A0ABR2V4A1_9PEZI</name>
<keyword evidence="3" id="KW-1185">Reference proteome</keyword>
<evidence type="ECO:0000313" key="2">
    <source>
        <dbReference type="EMBL" id="KAK9421275.1"/>
    </source>
</evidence>
<sequence length="230" mass="23922">MKSLTTITLIALLEAAGVSATTYGFGPYFSLGPTNSWIREANTTLVLPDVPSPAADRLALWPGMGTSDGDLIQAIAVATKSPSTECGGSTGQWCVFASTLETEQEYGTELPEDSGTALTIHYKYNDSTQKYDQTVSVNGVVVSSISTRSSLASGEAAGFGTAVECQDDACDSTVGAHQYLDTTVILDSSDSTFGDTLSLNEATSSGLSTTDGGITWVVDTIDIQAHTFAS</sequence>